<reference evidence="2" key="1">
    <citation type="journal article" date="2023" name="G3 (Bethesda)">
        <title>Whole genome assembly and annotation of the endangered Caribbean coral Acropora cervicornis.</title>
        <authorList>
            <person name="Selwyn J.D."/>
            <person name="Vollmer S.V."/>
        </authorList>
    </citation>
    <scope>NUCLEOTIDE SEQUENCE</scope>
    <source>
        <strain evidence="2">K2</strain>
    </source>
</reference>
<evidence type="ECO:0000313" key="2">
    <source>
        <dbReference type="EMBL" id="KAK2556981.1"/>
    </source>
</evidence>
<protein>
    <submittedName>
        <fullName evidence="2">Uncharacterized protein</fullName>
    </submittedName>
</protein>
<keyword evidence="1" id="KW-0175">Coiled coil</keyword>
<proteinExistence type="predicted"/>
<dbReference type="AlphaFoldDB" id="A0AAD9V0R8"/>
<feature type="coiled-coil region" evidence="1">
    <location>
        <begin position="124"/>
        <end position="183"/>
    </location>
</feature>
<dbReference type="EMBL" id="JARQWQ010000052">
    <property type="protein sequence ID" value="KAK2556981.1"/>
    <property type="molecule type" value="Genomic_DNA"/>
</dbReference>
<organism evidence="2 3">
    <name type="scientific">Acropora cervicornis</name>
    <name type="common">Staghorn coral</name>
    <dbReference type="NCBI Taxonomy" id="6130"/>
    <lineage>
        <taxon>Eukaryota</taxon>
        <taxon>Metazoa</taxon>
        <taxon>Cnidaria</taxon>
        <taxon>Anthozoa</taxon>
        <taxon>Hexacorallia</taxon>
        <taxon>Scleractinia</taxon>
        <taxon>Astrocoeniina</taxon>
        <taxon>Acroporidae</taxon>
        <taxon>Acropora</taxon>
    </lineage>
</organism>
<accession>A0AAD9V0R8</accession>
<evidence type="ECO:0000256" key="1">
    <source>
        <dbReference type="SAM" id="Coils"/>
    </source>
</evidence>
<keyword evidence="3" id="KW-1185">Reference proteome</keyword>
<comment type="caution">
    <text evidence="2">The sequence shown here is derived from an EMBL/GenBank/DDBJ whole genome shotgun (WGS) entry which is preliminary data.</text>
</comment>
<sequence length="353" mass="40912">MNDYNKAEEMNNCFANIGRKLAEKFHHDSGASLNQPLASLNPGTAVLDQKIQPSQQLTYIDLLNSTVVDGWFMVKRGCERVEKLLNKTEAVVKSTYRKTSGRKKKQLDDKVYKLSIRRNEVETFESLKSEIEKSQHELDKWKRKFNNLAAEKEKLHDDMIREINELHEEITDLRQELNNKVGSFAFYKAKAQFALWFCKSFGLEVTEIKLQDKEGLTHSLNYSASNSTPRGQANLDAEEENKVDQVLFLLDKFCVGDEAYHELSIITEGLPKSYLVKQSRTAMNKLYHIERTPGKHSRSCLNFTSTLKDHVRELLMKEPELKEGKRSQIEWGWCSYVKNNKLYDDVLYITTVE</sequence>
<evidence type="ECO:0000313" key="3">
    <source>
        <dbReference type="Proteomes" id="UP001249851"/>
    </source>
</evidence>
<name>A0AAD9V0R8_ACRCE</name>
<gene>
    <name evidence="2" type="ORF">P5673_020825</name>
</gene>
<dbReference type="Proteomes" id="UP001249851">
    <property type="component" value="Unassembled WGS sequence"/>
</dbReference>
<reference evidence="2" key="2">
    <citation type="journal article" date="2023" name="Science">
        <title>Genomic signatures of disease resistance in endangered staghorn corals.</title>
        <authorList>
            <person name="Vollmer S.V."/>
            <person name="Selwyn J.D."/>
            <person name="Despard B.A."/>
            <person name="Roesel C.L."/>
        </authorList>
    </citation>
    <scope>NUCLEOTIDE SEQUENCE</scope>
    <source>
        <strain evidence="2">K2</strain>
    </source>
</reference>